<dbReference type="NCBIfam" id="TIGR01538">
    <property type="entry name" value="portal_SPP1"/>
    <property type="match status" value="1"/>
</dbReference>
<dbReference type="InterPro" id="IPR006428">
    <property type="entry name" value="Portal_SPP1-type"/>
</dbReference>
<accession>A0A6A8CVW6</accession>
<sequence>METVNGKGQILDGHIFIYPADEEELDPYDLLSFMRRNIQYAKDYKHNMQMYLGNHDILNQQRRMYGPDNRLVANLPHYIVDTYNGFFVGIPPKITLDDKNENEALQQWNDTNSFQDKLSEISKQTDIYGRSFAFIYQDENADTCIAYASPTDAFMVYDDTVARKPFAFVRYWKDTESGLWTGMVYYANKIKTFKGSVVEDSDQNNMYNLVPAVEFYGNEERQGVFDNVKTLIDELDRVLSQKANQVEYFDNAYLKILGLDLDEDGDGRPDANLIGNQMIYSPNADAANADVEFISKPDGDSMQEHIIDRLVSMIYQVSMVANLNDEAFAGNSSGVALQYKLLPMRNMAANKERKFTQALRKLYRIVFSADQVVKDKNAWQDLLFDFKQNLPIDISEEADTLQKLSGIVSKETAFRNSRLIDDPKKEIERMKKEKQEEMNQALQHSASATDQMLMDDQKENDKEVVGFRKNGESDDEEE</sequence>
<evidence type="ECO:0000313" key="2">
    <source>
        <dbReference type="EMBL" id="MRG68658.1"/>
    </source>
</evidence>
<dbReference type="Proteomes" id="UP000430985">
    <property type="component" value="Unassembled WGS sequence"/>
</dbReference>
<proteinExistence type="predicted"/>
<dbReference type="AlphaFoldDB" id="A0A6A8CVW6"/>
<dbReference type="InterPro" id="IPR021145">
    <property type="entry name" value="Portal_protein_SPP1_Gp6-like"/>
</dbReference>
<protein>
    <submittedName>
        <fullName evidence="2">Phage portal protein</fullName>
    </submittedName>
</protein>
<feature type="compositionally biased region" description="Polar residues" evidence="1">
    <location>
        <begin position="438"/>
        <end position="450"/>
    </location>
</feature>
<dbReference type="RefSeq" id="WP_153702102.1">
    <property type="nucleotide sequence ID" value="NZ_JAKZMP010000007.1"/>
</dbReference>
<dbReference type="Pfam" id="PF05133">
    <property type="entry name" value="SPP1_portal"/>
    <property type="match status" value="1"/>
</dbReference>
<organism evidence="2 4">
    <name type="scientific">Limosilactobacillus reuteri</name>
    <name type="common">Lactobacillus reuteri</name>
    <dbReference type="NCBI Taxonomy" id="1598"/>
    <lineage>
        <taxon>Bacteria</taxon>
        <taxon>Bacillati</taxon>
        <taxon>Bacillota</taxon>
        <taxon>Bacilli</taxon>
        <taxon>Lactobacillales</taxon>
        <taxon>Lactobacillaceae</taxon>
        <taxon>Limosilactobacillus</taxon>
    </lineage>
</organism>
<dbReference type="EMBL" id="WJNE01000005">
    <property type="protein sequence ID" value="MRG68708.1"/>
    <property type="molecule type" value="Genomic_DNA"/>
</dbReference>
<feature type="region of interest" description="Disordered" evidence="1">
    <location>
        <begin position="431"/>
        <end position="478"/>
    </location>
</feature>
<comment type="caution">
    <text evidence="2">The sequence shown here is derived from an EMBL/GenBank/DDBJ whole genome shotgun (WGS) entry which is preliminary data.</text>
</comment>
<gene>
    <name evidence="2" type="ORF">GIX83_02070</name>
    <name evidence="3" type="ORF">GIX83_02320</name>
</gene>
<feature type="compositionally biased region" description="Basic and acidic residues" evidence="1">
    <location>
        <begin position="455"/>
        <end position="472"/>
    </location>
</feature>
<name>A0A6A8CVW6_LIMRT</name>
<reference evidence="2 4" key="1">
    <citation type="submission" date="2019-11" db="EMBL/GenBank/DDBJ databases">
        <title>Draft genome sequence of 12 host-associated Lactobacillus reuteri rodent strains.</title>
        <authorList>
            <person name="Zhang S."/>
            <person name="Ozcam M."/>
            <person name="Van Pijkeren J.P."/>
        </authorList>
    </citation>
    <scope>NUCLEOTIDE SEQUENCE [LARGE SCALE GENOMIC DNA]</scope>
    <source>
        <strain evidence="2 4">Rat19</strain>
    </source>
</reference>
<dbReference type="EMBL" id="WJNE01000005">
    <property type="protein sequence ID" value="MRG68658.1"/>
    <property type="molecule type" value="Genomic_DNA"/>
</dbReference>
<evidence type="ECO:0000313" key="3">
    <source>
        <dbReference type="EMBL" id="MRG68708.1"/>
    </source>
</evidence>
<evidence type="ECO:0000313" key="4">
    <source>
        <dbReference type="Proteomes" id="UP000430985"/>
    </source>
</evidence>
<evidence type="ECO:0000256" key="1">
    <source>
        <dbReference type="SAM" id="MobiDB-lite"/>
    </source>
</evidence>